<protein>
    <submittedName>
        <fullName evidence="1">Uncharacterized protein</fullName>
    </submittedName>
</protein>
<proteinExistence type="predicted"/>
<reference evidence="1" key="2">
    <citation type="journal article" date="2015" name="Fish Shellfish Immunol.">
        <title>Early steps in the European eel (Anguilla anguilla)-Vibrio vulnificus interaction in the gills: Role of the RtxA13 toxin.</title>
        <authorList>
            <person name="Callol A."/>
            <person name="Pajuelo D."/>
            <person name="Ebbesson L."/>
            <person name="Teles M."/>
            <person name="MacKenzie S."/>
            <person name="Amaro C."/>
        </authorList>
    </citation>
    <scope>NUCLEOTIDE SEQUENCE</scope>
</reference>
<accession>A0A0E9XHV7</accession>
<reference evidence="1" key="1">
    <citation type="submission" date="2014-11" db="EMBL/GenBank/DDBJ databases">
        <authorList>
            <person name="Amaro Gonzalez C."/>
        </authorList>
    </citation>
    <scope>NUCLEOTIDE SEQUENCE</scope>
</reference>
<organism evidence="1">
    <name type="scientific">Anguilla anguilla</name>
    <name type="common">European freshwater eel</name>
    <name type="synonym">Muraena anguilla</name>
    <dbReference type="NCBI Taxonomy" id="7936"/>
    <lineage>
        <taxon>Eukaryota</taxon>
        <taxon>Metazoa</taxon>
        <taxon>Chordata</taxon>
        <taxon>Craniata</taxon>
        <taxon>Vertebrata</taxon>
        <taxon>Euteleostomi</taxon>
        <taxon>Actinopterygii</taxon>
        <taxon>Neopterygii</taxon>
        <taxon>Teleostei</taxon>
        <taxon>Anguilliformes</taxon>
        <taxon>Anguillidae</taxon>
        <taxon>Anguilla</taxon>
    </lineage>
</organism>
<name>A0A0E9XHV7_ANGAN</name>
<dbReference type="EMBL" id="GBXM01006546">
    <property type="protein sequence ID" value="JAI02032.1"/>
    <property type="molecule type" value="Transcribed_RNA"/>
</dbReference>
<sequence length="35" mass="4179">MYVHDISTLIFKFVFLFFATKQSDPTPHLQYCIIN</sequence>
<dbReference type="AlphaFoldDB" id="A0A0E9XHV7"/>
<evidence type="ECO:0000313" key="1">
    <source>
        <dbReference type="EMBL" id="JAI02032.1"/>
    </source>
</evidence>